<dbReference type="Proteomes" id="UP000218965">
    <property type="component" value="Chromosome"/>
</dbReference>
<evidence type="ECO:0000313" key="2">
    <source>
        <dbReference type="EMBL" id="BAU32188.1"/>
    </source>
</evidence>
<reference evidence="3" key="1">
    <citation type="submission" date="2015-12" db="EMBL/GenBank/DDBJ databases">
        <authorList>
            <person name="Shamseldin A."/>
            <person name="Moawad H."/>
            <person name="Abd El-Rahim W.M."/>
            <person name="Sadowsky M.J."/>
        </authorList>
    </citation>
    <scope>NUCLEOTIDE SEQUENCE [LARGE SCALE GENOMIC DNA]</scope>
    <source>
        <strain evidence="3">JAM AC0309</strain>
    </source>
</reference>
<feature type="domain" description="DUF7455" evidence="1">
    <location>
        <begin position="17"/>
        <end position="69"/>
    </location>
</feature>
<dbReference type="Pfam" id="PF24254">
    <property type="entry name" value="DUF7455"/>
    <property type="match status" value="1"/>
</dbReference>
<dbReference type="RefSeq" id="WP_096421302.1">
    <property type="nucleotide sequence ID" value="NZ_AP017315.1"/>
</dbReference>
<dbReference type="EMBL" id="AP017315">
    <property type="protein sequence ID" value="BAU32188.1"/>
    <property type="molecule type" value="Genomic_DNA"/>
</dbReference>
<proteinExistence type="predicted"/>
<dbReference type="AlphaFoldDB" id="A0A0U5BNJ1"/>
<accession>A0A0U5BNJ1</accession>
<organism evidence="2 3">
    <name type="scientific">Microcella alkaliphila</name>
    <dbReference type="NCBI Taxonomy" id="279828"/>
    <lineage>
        <taxon>Bacteria</taxon>
        <taxon>Bacillati</taxon>
        <taxon>Actinomycetota</taxon>
        <taxon>Actinomycetes</taxon>
        <taxon>Micrococcales</taxon>
        <taxon>Microbacteriaceae</taxon>
        <taxon>Microcella</taxon>
    </lineage>
</organism>
<dbReference type="OrthoDB" id="3539048at2"/>
<sequence>MTQLTTDTPSVTAPAPLTATDRCDACGAQAYVRATLATGELLFCAHHASRFRDSITPTALSWHDESAKLHDEQRA</sequence>
<protein>
    <recommendedName>
        <fullName evidence="1">DUF7455 domain-containing protein</fullName>
    </recommendedName>
</protein>
<reference evidence="2 3" key="2">
    <citation type="submission" date="2016-01" db="EMBL/GenBank/DDBJ databases">
        <title>Microcella alkaliphila JAM AC0309 whole genome shotgun sequence.</title>
        <authorList>
            <person name="Kurata A."/>
            <person name="Hirose Y."/>
            <person name="Kishimoto N."/>
            <person name="Kobayashi T."/>
        </authorList>
    </citation>
    <scope>NUCLEOTIDE SEQUENCE [LARGE SCALE GENOMIC DNA]</scope>
    <source>
        <strain evidence="2 3">JAM AC0309</strain>
    </source>
</reference>
<dbReference type="KEGG" id="malk:MalAC0309_1331"/>
<dbReference type="InterPro" id="IPR055878">
    <property type="entry name" value="DUF7455"/>
</dbReference>
<evidence type="ECO:0000313" key="3">
    <source>
        <dbReference type="Proteomes" id="UP000218965"/>
    </source>
</evidence>
<gene>
    <name evidence="2" type="ORF">MalAC0309_1331</name>
</gene>
<name>A0A0U5BNJ1_9MICO</name>
<evidence type="ECO:0000259" key="1">
    <source>
        <dbReference type="Pfam" id="PF24254"/>
    </source>
</evidence>